<dbReference type="RefSeq" id="WP_236957571.1">
    <property type="nucleotide sequence ID" value="NZ_JAETXX010000001.1"/>
</dbReference>
<sequence length="80" mass="9364">MKNFVLVATYTYPHEYLVLKYLLIDEEIPFFFENETMIGISPFYSNALGGIKLRVHVDYADYVKELIKELDTPDTNLKIV</sequence>
<dbReference type="EMBL" id="JAETXX010000001">
    <property type="protein sequence ID" value="MCF8713605.1"/>
    <property type="molecule type" value="Genomic_DNA"/>
</dbReference>
<reference evidence="1 2" key="1">
    <citation type="submission" date="2021-01" db="EMBL/GenBank/DDBJ databases">
        <title>Genome sequencing of Joostella atrarenae M1-2 (= KCTC 23194).</title>
        <authorList>
            <person name="Zakaria M.R."/>
            <person name="Lam M.Q."/>
            <person name="Chong C.S."/>
        </authorList>
    </citation>
    <scope>NUCLEOTIDE SEQUENCE [LARGE SCALE GENOMIC DNA]</scope>
    <source>
        <strain evidence="1 2">M1-2</strain>
    </source>
</reference>
<organism evidence="1 2">
    <name type="scientific">Joostella atrarenae</name>
    <dbReference type="NCBI Taxonomy" id="679257"/>
    <lineage>
        <taxon>Bacteria</taxon>
        <taxon>Pseudomonadati</taxon>
        <taxon>Bacteroidota</taxon>
        <taxon>Flavobacteriia</taxon>
        <taxon>Flavobacteriales</taxon>
        <taxon>Flavobacteriaceae</taxon>
        <taxon>Joostella</taxon>
    </lineage>
</organism>
<proteinExistence type="predicted"/>
<dbReference type="Proteomes" id="UP000829517">
    <property type="component" value="Unassembled WGS sequence"/>
</dbReference>
<accession>A0ABS9IZJ7</accession>
<keyword evidence="2" id="KW-1185">Reference proteome</keyword>
<gene>
    <name evidence="1" type="ORF">JM658_02100</name>
</gene>
<name>A0ABS9IZJ7_9FLAO</name>
<evidence type="ECO:0000313" key="2">
    <source>
        <dbReference type="Proteomes" id="UP000829517"/>
    </source>
</evidence>
<comment type="caution">
    <text evidence="1">The sequence shown here is derived from an EMBL/GenBank/DDBJ whole genome shotgun (WGS) entry which is preliminary data.</text>
</comment>
<protein>
    <submittedName>
        <fullName evidence="1">DUF2007 domain-containing protein</fullName>
    </submittedName>
</protein>
<evidence type="ECO:0000313" key="1">
    <source>
        <dbReference type="EMBL" id="MCF8713605.1"/>
    </source>
</evidence>